<reference evidence="3 4" key="1">
    <citation type="submission" date="2020-04" db="EMBL/GenBank/DDBJ databases">
        <title>Ramlibacter sp. G-1-2-2 isolated from soil.</title>
        <authorList>
            <person name="Dahal R.H."/>
        </authorList>
    </citation>
    <scope>NUCLEOTIDE SEQUENCE [LARGE SCALE GENOMIC DNA]</scope>
    <source>
        <strain evidence="3 4">G-1-2-2</strain>
    </source>
</reference>
<name>A0A848H819_9BURK</name>
<dbReference type="RefSeq" id="WP_169419576.1">
    <property type="nucleotide sequence ID" value="NZ_JABBFX010000001.1"/>
</dbReference>
<feature type="chain" id="PRO_5032312178" evidence="2">
    <location>
        <begin position="25"/>
        <end position="137"/>
    </location>
</feature>
<dbReference type="SUPFAM" id="SSF103647">
    <property type="entry name" value="TSP type-3 repeat"/>
    <property type="match status" value="1"/>
</dbReference>
<evidence type="ECO:0000256" key="2">
    <source>
        <dbReference type="SAM" id="SignalP"/>
    </source>
</evidence>
<dbReference type="InterPro" id="IPR028974">
    <property type="entry name" value="TSP_type-3_rpt"/>
</dbReference>
<keyword evidence="2" id="KW-0732">Signal</keyword>
<feature type="compositionally biased region" description="Basic and acidic residues" evidence="1">
    <location>
        <begin position="104"/>
        <end position="118"/>
    </location>
</feature>
<feature type="region of interest" description="Disordered" evidence="1">
    <location>
        <begin position="104"/>
        <end position="137"/>
    </location>
</feature>
<feature type="signal peptide" evidence="2">
    <location>
        <begin position="1"/>
        <end position="24"/>
    </location>
</feature>
<keyword evidence="4" id="KW-1185">Reference proteome</keyword>
<dbReference type="Proteomes" id="UP000541185">
    <property type="component" value="Unassembled WGS sequence"/>
</dbReference>
<dbReference type="InterPro" id="IPR024447">
    <property type="entry name" value="YXWGXW_rpt"/>
</dbReference>
<evidence type="ECO:0000313" key="4">
    <source>
        <dbReference type="Proteomes" id="UP000541185"/>
    </source>
</evidence>
<dbReference type="AlphaFoldDB" id="A0A848H819"/>
<sequence>MKKTILAALAAASLLGLGATAANAQVRITVGPPAPLVETVPAGRPGYVWGGGHYEWRHGQYVWVGGHWIAERHGHEWRDARWVQRGNGEWVMVGGNWERRMDYDRDHDRGHHYGRRDDDGDGVPNRFDRHPGNPNRS</sequence>
<organism evidence="3 4">
    <name type="scientific">Ramlibacter agri</name>
    <dbReference type="NCBI Taxonomy" id="2728837"/>
    <lineage>
        <taxon>Bacteria</taxon>
        <taxon>Pseudomonadati</taxon>
        <taxon>Pseudomonadota</taxon>
        <taxon>Betaproteobacteria</taxon>
        <taxon>Burkholderiales</taxon>
        <taxon>Comamonadaceae</taxon>
        <taxon>Ramlibacter</taxon>
    </lineage>
</organism>
<dbReference type="GO" id="GO:0005509">
    <property type="term" value="F:calcium ion binding"/>
    <property type="evidence" value="ECO:0007669"/>
    <property type="project" value="InterPro"/>
</dbReference>
<evidence type="ECO:0000313" key="3">
    <source>
        <dbReference type="EMBL" id="NML45510.1"/>
    </source>
</evidence>
<dbReference type="Pfam" id="PF12779">
    <property type="entry name" value="WXXGXW"/>
    <property type="match status" value="1"/>
</dbReference>
<accession>A0A848H819</accession>
<dbReference type="EMBL" id="JABBFX010000001">
    <property type="protein sequence ID" value="NML45510.1"/>
    <property type="molecule type" value="Genomic_DNA"/>
</dbReference>
<gene>
    <name evidence="3" type="ORF">HHL11_17290</name>
</gene>
<evidence type="ECO:0000256" key="1">
    <source>
        <dbReference type="SAM" id="MobiDB-lite"/>
    </source>
</evidence>
<protein>
    <submittedName>
        <fullName evidence="3">BcpO-related WXXGXW repeat protein</fullName>
    </submittedName>
</protein>
<proteinExistence type="predicted"/>
<comment type="caution">
    <text evidence="3">The sequence shown here is derived from an EMBL/GenBank/DDBJ whole genome shotgun (WGS) entry which is preliminary data.</text>
</comment>